<dbReference type="EMBL" id="JBJUIK010000011">
    <property type="protein sequence ID" value="KAL3511872.1"/>
    <property type="molecule type" value="Genomic_DNA"/>
</dbReference>
<organism evidence="2 3">
    <name type="scientific">Cinchona calisaya</name>
    <dbReference type="NCBI Taxonomy" id="153742"/>
    <lineage>
        <taxon>Eukaryota</taxon>
        <taxon>Viridiplantae</taxon>
        <taxon>Streptophyta</taxon>
        <taxon>Embryophyta</taxon>
        <taxon>Tracheophyta</taxon>
        <taxon>Spermatophyta</taxon>
        <taxon>Magnoliopsida</taxon>
        <taxon>eudicotyledons</taxon>
        <taxon>Gunneridae</taxon>
        <taxon>Pentapetalae</taxon>
        <taxon>asterids</taxon>
        <taxon>lamiids</taxon>
        <taxon>Gentianales</taxon>
        <taxon>Rubiaceae</taxon>
        <taxon>Cinchonoideae</taxon>
        <taxon>Cinchoneae</taxon>
        <taxon>Cinchona</taxon>
    </lineage>
</organism>
<gene>
    <name evidence="2" type="ORF">ACH5RR_024589</name>
</gene>
<dbReference type="InterPro" id="IPR008480">
    <property type="entry name" value="DUF761_pln"/>
</dbReference>
<name>A0ABD2YX53_9GENT</name>
<sequence length="100" mass="11291">MKSSSTPLYHQMPKAVEEADKREENTSLNGNTTTTTSRPGHHAPLKKAAEPNTTKRLLEGKPTEDINASAEAFINKFRQHLLLQRLESIENYDQMLKRGT</sequence>
<dbReference type="Pfam" id="PF05553">
    <property type="entry name" value="DUF761"/>
    <property type="match status" value="1"/>
</dbReference>
<dbReference type="AlphaFoldDB" id="A0ABD2YX53"/>
<dbReference type="PANTHER" id="PTHR33098:SF46">
    <property type="entry name" value="COTTON FIBER PROTEIN"/>
    <property type="match status" value="1"/>
</dbReference>
<reference evidence="2 3" key="1">
    <citation type="submission" date="2024-11" db="EMBL/GenBank/DDBJ databases">
        <title>A near-complete genome assembly of Cinchona calisaya.</title>
        <authorList>
            <person name="Lian D.C."/>
            <person name="Zhao X.W."/>
            <person name="Wei L."/>
        </authorList>
    </citation>
    <scope>NUCLEOTIDE SEQUENCE [LARGE SCALE GENOMIC DNA]</scope>
    <source>
        <tissue evidence="2">Nenye</tissue>
    </source>
</reference>
<keyword evidence="3" id="KW-1185">Reference proteome</keyword>
<proteinExistence type="predicted"/>
<evidence type="ECO:0000256" key="1">
    <source>
        <dbReference type="SAM" id="MobiDB-lite"/>
    </source>
</evidence>
<feature type="region of interest" description="Disordered" evidence="1">
    <location>
        <begin position="1"/>
        <end position="62"/>
    </location>
</feature>
<dbReference type="PANTHER" id="PTHR33098">
    <property type="entry name" value="COTTON FIBER (DUF761)"/>
    <property type="match status" value="1"/>
</dbReference>
<comment type="caution">
    <text evidence="2">The sequence shown here is derived from an EMBL/GenBank/DDBJ whole genome shotgun (WGS) entry which is preliminary data.</text>
</comment>
<feature type="compositionally biased region" description="Basic and acidic residues" evidence="1">
    <location>
        <begin position="15"/>
        <end position="25"/>
    </location>
</feature>
<evidence type="ECO:0000313" key="3">
    <source>
        <dbReference type="Proteomes" id="UP001630127"/>
    </source>
</evidence>
<accession>A0ABD2YX53</accession>
<dbReference type="Proteomes" id="UP001630127">
    <property type="component" value="Unassembled WGS sequence"/>
</dbReference>
<protein>
    <submittedName>
        <fullName evidence="2">Uncharacterized protein</fullName>
    </submittedName>
</protein>
<evidence type="ECO:0000313" key="2">
    <source>
        <dbReference type="EMBL" id="KAL3511872.1"/>
    </source>
</evidence>